<evidence type="ECO:0000313" key="6">
    <source>
        <dbReference type="EMBL" id="KAJ8882279.1"/>
    </source>
</evidence>
<keyword evidence="2" id="KW-0479">Metal-binding</keyword>
<protein>
    <submittedName>
        <fullName evidence="6">Uncharacterized protein</fullName>
    </submittedName>
</protein>
<keyword evidence="3" id="KW-0863">Zinc-finger</keyword>
<accession>A0ABQ9HDD7</accession>
<gene>
    <name evidence="6" type="ORF">PR048_018767</name>
</gene>
<keyword evidence="4" id="KW-0862">Zinc</keyword>
<keyword evidence="7" id="KW-1185">Reference proteome</keyword>
<dbReference type="PANTHER" id="PTHR46481">
    <property type="entry name" value="ZINC FINGER BED DOMAIN-CONTAINING PROTEIN 4"/>
    <property type="match status" value="1"/>
</dbReference>
<name>A0ABQ9HDD7_9NEOP</name>
<dbReference type="PANTHER" id="PTHR46481:SF10">
    <property type="entry name" value="ZINC FINGER BED DOMAIN-CONTAINING PROTEIN 39"/>
    <property type="match status" value="1"/>
</dbReference>
<organism evidence="6 7">
    <name type="scientific">Dryococelus australis</name>
    <dbReference type="NCBI Taxonomy" id="614101"/>
    <lineage>
        <taxon>Eukaryota</taxon>
        <taxon>Metazoa</taxon>
        <taxon>Ecdysozoa</taxon>
        <taxon>Arthropoda</taxon>
        <taxon>Hexapoda</taxon>
        <taxon>Insecta</taxon>
        <taxon>Pterygota</taxon>
        <taxon>Neoptera</taxon>
        <taxon>Polyneoptera</taxon>
        <taxon>Phasmatodea</taxon>
        <taxon>Verophasmatodea</taxon>
        <taxon>Anareolatae</taxon>
        <taxon>Phasmatidae</taxon>
        <taxon>Eurycanthinae</taxon>
        <taxon>Dryococelus</taxon>
    </lineage>
</organism>
<dbReference type="SUPFAM" id="SSF53098">
    <property type="entry name" value="Ribonuclease H-like"/>
    <property type="match status" value="1"/>
</dbReference>
<evidence type="ECO:0000256" key="1">
    <source>
        <dbReference type="ARBA" id="ARBA00004123"/>
    </source>
</evidence>
<proteinExistence type="predicted"/>
<dbReference type="InterPro" id="IPR012337">
    <property type="entry name" value="RNaseH-like_sf"/>
</dbReference>
<evidence type="ECO:0000256" key="5">
    <source>
        <dbReference type="ARBA" id="ARBA00023242"/>
    </source>
</evidence>
<dbReference type="EMBL" id="JARBHB010000006">
    <property type="protein sequence ID" value="KAJ8882279.1"/>
    <property type="molecule type" value="Genomic_DNA"/>
</dbReference>
<evidence type="ECO:0000313" key="7">
    <source>
        <dbReference type="Proteomes" id="UP001159363"/>
    </source>
</evidence>
<evidence type="ECO:0000256" key="4">
    <source>
        <dbReference type="ARBA" id="ARBA00022833"/>
    </source>
</evidence>
<comment type="subcellular location">
    <subcellularLocation>
        <location evidence="1">Nucleus</location>
    </subcellularLocation>
</comment>
<keyword evidence="5" id="KW-0539">Nucleus</keyword>
<evidence type="ECO:0000256" key="2">
    <source>
        <dbReference type="ARBA" id="ARBA00022723"/>
    </source>
</evidence>
<evidence type="ECO:0000256" key="3">
    <source>
        <dbReference type="ARBA" id="ARBA00022771"/>
    </source>
</evidence>
<dbReference type="Proteomes" id="UP001159363">
    <property type="component" value="Chromosome 5"/>
</dbReference>
<dbReference type="InterPro" id="IPR052035">
    <property type="entry name" value="ZnF_BED_domain_contain"/>
</dbReference>
<comment type="caution">
    <text evidence="6">The sequence shown here is derived from an EMBL/GenBank/DDBJ whole genome shotgun (WGS) entry which is preliminary data.</text>
</comment>
<reference evidence="6 7" key="1">
    <citation type="submission" date="2023-02" db="EMBL/GenBank/DDBJ databases">
        <title>LHISI_Scaffold_Assembly.</title>
        <authorList>
            <person name="Stuart O.P."/>
            <person name="Cleave R."/>
            <person name="Magrath M.J.L."/>
            <person name="Mikheyev A.S."/>
        </authorList>
    </citation>
    <scope>NUCLEOTIDE SEQUENCE [LARGE SCALE GENOMIC DNA]</scope>
    <source>
        <strain evidence="6">Daus_M_001</strain>
        <tissue evidence="6">Leg muscle</tissue>
    </source>
</reference>
<sequence length="136" mass="15329">MMTTRCFLGITAHYIDERKITAKCIATKELNERHTSDSIAKNHEQLCQEFGLGKDKVTCVVTVKQIWWLLGSIGQSNFLSSAQKSNGADPPLKLILDAKTKWNSAYYMLEHYIKLSSEIHQTILQNTKAPCTPTAK</sequence>